<dbReference type="EMBL" id="PQXH01000007">
    <property type="protein sequence ID" value="TGO18913.1"/>
    <property type="molecule type" value="Genomic_DNA"/>
</dbReference>
<proteinExistence type="predicted"/>
<comment type="caution">
    <text evidence="1">The sequence shown here is derived from an EMBL/GenBank/DDBJ whole genome shotgun (WGS) entry which is preliminary data.</text>
</comment>
<dbReference type="Proteomes" id="UP000297777">
    <property type="component" value="Unassembled WGS sequence"/>
</dbReference>
<evidence type="ECO:0000313" key="2">
    <source>
        <dbReference type="Proteomes" id="UP000297777"/>
    </source>
</evidence>
<sequence>MREKSQMCGLLIDRRGNRKWVSNNKKYVSEPAENVNNESKIASTRRNGIDDNECTALLSQKSSCTDISRRTSTYIPGHQDRNHWAGDDGLLRSLYQAYDT</sequence>
<name>A0A4Z1F847_9HELO</name>
<keyword evidence="2" id="KW-1185">Reference proteome</keyword>
<dbReference type="AlphaFoldDB" id="A0A4Z1F847"/>
<gene>
    <name evidence="1" type="ORF">BTUL_0007g01320</name>
</gene>
<organism evidence="1 2">
    <name type="scientific">Botrytis tulipae</name>
    <dbReference type="NCBI Taxonomy" id="87230"/>
    <lineage>
        <taxon>Eukaryota</taxon>
        <taxon>Fungi</taxon>
        <taxon>Dikarya</taxon>
        <taxon>Ascomycota</taxon>
        <taxon>Pezizomycotina</taxon>
        <taxon>Leotiomycetes</taxon>
        <taxon>Helotiales</taxon>
        <taxon>Sclerotiniaceae</taxon>
        <taxon>Botrytis</taxon>
    </lineage>
</organism>
<reference evidence="1 2" key="1">
    <citation type="submission" date="2017-12" db="EMBL/GenBank/DDBJ databases">
        <title>Comparative genomics of Botrytis spp.</title>
        <authorList>
            <person name="Valero-Jimenez C.A."/>
            <person name="Tapia P."/>
            <person name="Veloso J."/>
            <person name="Silva-Moreno E."/>
            <person name="Staats M."/>
            <person name="Valdes J.H."/>
            <person name="Van Kan J.A.L."/>
        </authorList>
    </citation>
    <scope>NUCLEOTIDE SEQUENCE [LARGE SCALE GENOMIC DNA]</scope>
    <source>
        <strain evidence="1 2">Bt9001</strain>
    </source>
</reference>
<protein>
    <submittedName>
        <fullName evidence="1">Uncharacterized protein</fullName>
    </submittedName>
</protein>
<evidence type="ECO:0000313" key="1">
    <source>
        <dbReference type="EMBL" id="TGO18913.1"/>
    </source>
</evidence>
<accession>A0A4Z1F847</accession>
<dbReference type="OrthoDB" id="3508260at2759"/>